<dbReference type="Proteomes" id="UP000006578">
    <property type="component" value="Chromosome"/>
</dbReference>
<dbReference type="Gene3D" id="3.40.50.280">
    <property type="entry name" value="Cobalamin-binding domain"/>
    <property type="match status" value="1"/>
</dbReference>
<dbReference type="GO" id="GO:0005829">
    <property type="term" value="C:cytosol"/>
    <property type="evidence" value="ECO:0007669"/>
    <property type="project" value="TreeGrafter"/>
</dbReference>
<dbReference type="eggNOG" id="COG1032">
    <property type="taxonomic scope" value="Bacteria"/>
</dbReference>
<keyword evidence="2" id="KW-0949">S-adenosyl-L-methionine</keyword>
<protein>
    <submittedName>
        <fullName evidence="8">Radical SAM</fullName>
    </submittedName>
</protein>
<dbReference type="InterPro" id="IPR051198">
    <property type="entry name" value="BchE-like"/>
</dbReference>
<dbReference type="NCBIfam" id="TIGR03975">
    <property type="entry name" value="rSAM_ocin_1"/>
    <property type="match status" value="1"/>
</dbReference>
<dbReference type="GO" id="GO:0031419">
    <property type="term" value="F:cobalamin binding"/>
    <property type="evidence" value="ECO:0007669"/>
    <property type="project" value="InterPro"/>
</dbReference>
<dbReference type="Gene3D" id="3.80.30.20">
    <property type="entry name" value="tm_1862 like domain"/>
    <property type="match status" value="1"/>
</dbReference>
<dbReference type="AlphaFoldDB" id="Q1GSH5"/>
<dbReference type="PANTHER" id="PTHR43409:SF7">
    <property type="entry name" value="BLL1977 PROTEIN"/>
    <property type="match status" value="1"/>
</dbReference>
<dbReference type="SFLD" id="SFLDF00324">
    <property type="entry name" value="bacteriocin_maturation"/>
    <property type="match status" value="1"/>
</dbReference>
<proteinExistence type="predicted"/>
<dbReference type="SMART" id="SM00729">
    <property type="entry name" value="Elp3"/>
    <property type="match status" value="1"/>
</dbReference>
<dbReference type="GO" id="GO:0046872">
    <property type="term" value="F:metal ion binding"/>
    <property type="evidence" value="ECO:0007669"/>
    <property type="project" value="UniProtKB-KW"/>
</dbReference>
<dbReference type="OrthoDB" id="9801424at2"/>
<feature type="region of interest" description="Disordered" evidence="6">
    <location>
        <begin position="1"/>
        <end position="26"/>
    </location>
</feature>
<evidence type="ECO:0000256" key="3">
    <source>
        <dbReference type="ARBA" id="ARBA00022723"/>
    </source>
</evidence>
<dbReference type="GO" id="GO:0051536">
    <property type="term" value="F:iron-sulfur cluster binding"/>
    <property type="evidence" value="ECO:0007669"/>
    <property type="project" value="UniProtKB-KW"/>
</dbReference>
<reference evidence="8 9" key="1">
    <citation type="journal article" date="2009" name="Proc. Natl. Acad. Sci. U.S.A.">
        <title>The genomic basis of trophic strategy in marine bacteria.</title>
        <authorList>
            <person name="Lauro F.M."/>
            <person name="McDougald D."/>
            <person name="Thomas T."/>
            <person name="Williams T.J."/>
            <person name="Egan S."/>
            <person name="Rice S."/>
            <person name="DeMaere M.Z."/>
            <person name="Ting L."/>
            <person name="Ertan H."/>
            <person name="Johnson J."/>
            <person name="Ferriera S."/>
            <person name="Lapidus A."/>
            <person name="Anderson I."/>
            <person name="Kyrpides N."/>
            <person name="Munk A.C."/>
            <person name="Detter C."/>
            <person name="Han C.S."/>
            <person name="Brown M.V."/>
            <person name="Robb F.T."/>
            <person name="Kjelleberg S."/>
            <person name="Cavicchioli R."/>
        </authorList>
    </citation>
    <scope>NUCLEOTIDE SEQUENCE [LARGE SCALE GENOMIC DNA]</scope>
    <source>
        <strain evidence="9">DSM 13593 / LMG 18877 / RB2256</strain>
    </source>
</reference>
<feature type="domain" description="B12-binding" evidence="7">
    <location>
        <begin position="94"/>
        <end position="231"/>
    </location>
</feature>
<dbReference type="SUPFAM" id="SSF102114">
    <property type="entry name" value="Radical SAM enzymes"/>
    <property type="match status" value="1"/>
</dbReference>
<accession>Q1GSH5</accession>
<evidence type="ECO:0000256" key="2">
    <source>
        <dbReference type="ARBA" id="ARBA00022691"/>
    </source>
</evidence>
<keyword evidence="5" id="KW-0411">Iron-sulfur</keyword>
<comment type="cofactor">
    <cofactor evidence="1">
        <name>[4Fe-4S] cluster</name>
        <dbReference type="ChEBI" id="CHEBI:49883"/>
    </cofactor>
</comment>
<dbReference type="InterPro" id="IPR006638">
    <property type="entry name" value="Elp3/MiaA/NifB-like_rSAM"/>
</dbReference>
<dbReference type="EMBL" id="CP000356">
    <property type="protein sequence ID" value="ABF53397.1"/>
    <property type="molecule type" value="Genomic_DNA"/>
</dbReference>
<evidence type="ECO:0000256" key="1">
    <source>
        <dbReference type="ARBA" id="ARBA00001966"/>
    </source>
</evidence>
<keyword evidence="9" id="KW-1185">Reference proteome</keyword>
<gene>
    <name evidence="8" type="ordered locus">Sala_1684</name>
</gene>
<evidence type="ECO:0000256" key="5">
    <source>
        <dbReference type="ARBA" id="ARBA00023014"/>
    </source>
</evidence>
<dbReference type="PANTHER" id="PTHR43409">
    <property type="entry name" value="ANAEROBIC MAGNESIUM-PROTOPORPHYRIN IX MONOMETHYL ESTER CYCLASE-RELATED"/>
    <property type="match status" value="1"/>
</dbReference>
<dbReference type="InterPro" id="IPR006158">
    <property type="entry name" value="Cobalamin-bd"/>
</dbReference>
<dbReference type="Pfam" id="PF04055">
    <property type="entry name" value="Radical_SAM"/>
    <property type="match status" value="1"/>
</dbReference>
<evidence type="ECO:0000313" key="9">
    <source>
        <dbReference type="Proteomes" id="UP000006578"/>
    </source>
</evidence>
<name>Q1GSH5_SPHAL</name>
<dbReference type="HOGENOM" id="CLU_028867_0_0_5"/>
<keyword evidence="3" id="KW-0479">Metal-binding</keyword>
<dbReference type="STRING" id="317655.Sala_1684"/>
<dbReference type="KEGG" id="sal:Sala_1684"/>
<dbReference type="RefSeq" id="WP_011541977.1">
    <property type="nucleotide sequence ID" value="NC_008048.1"/>
</dbReference>
<dbReference type="InterPro" id="IPR023984">
    <property type="entry name" value="rSAM_ocin_1"/>
</dbReference>
<feature type="compositionally biased region" description="Basic residues" evidence="6">
    <location>
        <begin position="1"/>
        <end position="12"/>
    </location>
</feature>
<dbReference type="GO" id="GO:0003824">
    <property type="term" value="F:catalytic activity"/>
    <property type="evidence" value="ECO:0007669"/>
    <property type="project" value="InterPro"/>
</dbReference>
<dbReference type="CDD" id="cd01335">
    <property type="entry name" value="Radical_SAM"/>
    <property type="match status" value="1"/>
</dbReference>
<evidence type="ECO:0000256" key="4">
    <source>
        <dbReference type="ARBA" id="ARBA00023004"/>
    </source>
</evidence>
<sequence>MNAPVKRPRHRAVAAEEAAPETKEAASARSGHSIALVAAPFNSFRRPSIQVGLLAAIARQCGWSARTHHLFLDFAVMIGSEFYETIANDRGVAVGDWLFSVEAFGSAAPDPDGRALLAAFDLKDAGQLLVVRRDVVPRFVRLAAEEIARSNPTVVGFTSTFQQTAAAIAIARRLRAMLPHARFLFGGANFERDMAAEWIAHVPEVELVLSGEADDSFPALLRAIDAGEGMDRVTGLSWRDADGAVRQNKPARMITALDRNPTPDYGEYFDRAEYLGLVQIGLRNDVRIPFESARGCWWGEHSHCVFCGLNALTMKFRSKSPERVWDELAELAERYRSYHFEAVDNIVDRGYREALLPRLAASDATYDIFYEVKSNLKPDEIRDMADAGIRTIQPGIESLSTPVLKLMRKGVRGLDNVNLLRWSAHYGVAVSWNVLWGFPGEKAEFYAEQVDLFQHLHHLQPPSAGLRVWLERYSPLFKDEASFPKIRRKPERSLDFIVPTRIDKEAIAYFFEYELENTLSDSDFDGMAEAIGVWKEAWMRDWRPQLRYFSSPGVVTVEDSRHAPEPRLTRLTGRDASIFQALLEKPLSAGRVAEMIDEPLQRVERSLRLLSHEGLIASEGGLHLSLPLPARRR</sequence>
<dbReference type="InterPro" id="IPR058240">
    <property type="entry name" value="rSAM_sf"/>
</dbReference>
<evidence type="ECO:0000259" key="7">
    <source>
        <dbReference type="PROSITE" id="PS51332"/>
    </source>
</evidence>
<evidence type="ECO:0000256" key="6">
    <source>
        <dbReference type="SAM" id="MobiDB-lite"/>
    </source>
</evidence>
<dbReference type="SFLD" id="SFLDS00029">
    <property type="entry name" value="Radical_SAM"/>
    <property type="match status" value="1"/>
</dbReference>
<dbReference type="PROSITE" id="PS51332">
    <property type="entry name" value="B12_BINDING"/>
    <property type="match status" value="1"/>
</dbReference>
<keyword evidence="4" id="KW-0408">Iron</keyword>
<dbReference type="InterPro" id="IPR007197">
    <property type="entry name" value="rSAM"/>
</dbReference>
<organism evidence="8 9">
    <name type="scientific">Sphingopyxis alaskensis (strain DSM 13593 / LMG 18877 / RB2256)</name>
    <name type="common">Sphingomonas alaskensis</name>
    <dbReference type="NCBI Taxonomy" id="317655"/>
    <lineage>
        <taxon>Bacteria</taxon>
        <taxon>Pseudomonadati</taxon>
        <taxon>Pseudomonadota</taxon>
        <taxon>Alphaproteobacteria</taxon>
        <taxon>Sphingomonadales</taxon>
        <taxon>Sphingomonadaceae</taxon>
        <taxon>Sphingopyxis</taxon>
    </lineage>
</organism>
<evidence type="ECO:0000313" key="8">
    <source>
        <dbReference type="EMBL" id="ABF53397.1"/>
    </source>
</evidence>
<dbReference type="SFLD" id="SFLDG01082">
    <property type="entry name" value="B12-binding_domain_containing"/>
    <property type="match status" value="1"/>
</dbReference>
<dbReference type="InterPro" id="IPR023404">
    <property type="entry name" value="rSAM_horseshoe"/>
</dbReference>